<dbReference type="Proteomes" id="UP000029661">
    <property type="component" value="Chromosome"/>
</dbReference>
<dbReference type="KEGG" id="mfi:DSM1535_1078"/>
<dbReference type="EC" id="1.6.99.5" evidence="9"/>
<evidence type="ECO:0000256" key="4">
    <source>
        <dbReference type="ARBA" id="ARBA00022989"/>
    </source>
</evidence>
<feature type="transmembrane region" description="Helical" evidence="6">
    <location>
        <begin position="34"/>
        <end position="54"/>
    </location>
</feature>
<evidence type="ECO:0000259" key="7">
    <source>
        <dbReference type="Pfam" id="PF00361"/>
    </source>
</evidence>
<keyword evidence="4 6" id="KW-1133">Transmembrane helix</keyword>
<keyword evidence="3 6" id="KW-0812">Transmembrane</keyword>
<dbReference type="GO" id="GO:0005886">
    <property type="term" value="C:plasma membrane"/>
    <property type="evidence" value="ECO:0007669"/>
    <property type="project" value="UniProtKB-SubCell"/>
</dbReference>
<feature type="transmembrane region" description="Helical" evidence="6">
    <location>
        <begin position="6"/>
        <end position="22"/>
    </location>
</feature>
<proteinExistence type="predicted"/>
<dbReference type="EMBL" id="CP006933">
    <property type="protein sequence ID" value="AIS31056.1"/>
    <property type="molecule type" value="Genomic_DNA"/>
</dbReference>
<dbReference type="InterPro" id="IPR050586">
    <property type="entry name" value="CPA3_Na-H_Antiporter_D"/>
</dbReference>
<dbReference type="RefSeq" id="WP_048072632.1">
    <property type="nucleotide sequence ID" value="NZ_CP006933.1"/>
</dbReference>
<reference evidence="8 10" key="1">
    <citation type="submission" date="2013-12" db="EMBL/GenBank/DDBJ databases">
        <title>The complete genome sequence of Methanobacterium sp. BRM9.</title>
        <authorList>
            <consortium name="Pastoral Greenhouse Gas Research Consortium"/>
            <person name="Kelly W.J."/>
            <person name="Leahy S.C."/>
            <person name="Perry R."/>
            <person name="Li D."/>
            <person name="Altermann E."/>
            <person name="Lambie S.C."/>
            <person name="Attwood G.T."/>
        </authorList>
    </citation>
    <scope>NUCLEOTIDE SEQUENCE [LARGE SCALE GENOMIC DNA]</scope>
    <source>
        <strain evidence="8 10">BRM9</strain>
    </source>
</reference>
<feature type="transmembrane region" description="Helical" evidence="6">
    <location>
        <begin position="342"/>
        <end position="364"/>
    </location>
</feature>
<evidence type="ECO:0000256" key="1">
    <source>
        <dbReference type="ARBA" id="ARBA00004651"/>
    </source>
</evidence>
<feature type="transmembrane region" description="Helical" evidence="6">
    <location>
        <begin position="263"/>
        <end position="282"/>
    </location>
</feature>
<reference evidence="9" key="2">
    <citation type="submission" date="2014-08" db="EMBL/GenBank/DDBJ databases">
        <authorList>
            <person name="Wibberg D."/>
        </authorList>
    </citation>
    <scope>NUCLEOTIDE SEQUENCE</scope>
</reference>
<evidence type="ECO:0000256" key="3">
    <source>
        <dbReference type="ARBA" id="ARBA00022692"/>
    </source>
</evidence>
<feature type="transmembrane region" description="Helical" evidence="6">
    <location>
        <begin position="288"/>
        <end position="307"/>
    </location>
</feature>
<evidence type="ECO:0000256" key="6">
    <source>
        <dbReference type="SAM" id="Phobius"/>
    </source>
</evidence>
<feature type="transmembrane region" description="Helical" evidence="6">
    <location>
        <begin position="176"/>
        <end position="201"/>
    </location>
</feature>
<gene>
    <name evidence="8" type="primary">ehbF</name>
    <name evidence="8" type="ORF">BRM9_0227</name>
    <name evidence="9" type="ORF">DSM1535_1078</name>
</gene>
<dbReference type="PANTHER" id="PTHR42703">
    <property type="entry name" value="NADH DEHYDROGENASE"/>
    <property type="match status" value="1"/>
</dbReference>
<dbReference type="Pfam" id="PF00361">
    <property type="entry name" value="Proton_antipo_M"/>
    <property type="match status" value="1"/>
</dbReference>
<feature type="domain" description="NADH:quinone oxidoreductase/Mrp antiporter transmembrane" evidence="7">
    <location>
        <begin position="141"/>
        <end position="430"/>
    </location>
</feature>
<feature type="transmembrane region" description="Helical" evidence="6">
    <location>
        <begin position="422"/>
        <end position="442"/>
    </location>
</feature>
<dbReference type="KEGG" id="mfc:BRM9_0227"/>
<sequence length="501" mass="53641">MNLLIPLMVIVPILCALFLNLLHKKDRAIKAVTIILALALPALPLLANYGFHYFGGYEPLLQNPTLSSNLPSFITGGVLSTFHPAITYSFQSAQQLFVFILGLVGLLALFTSVYETRRPSGVYAYMLFMGIAAMTAILLTDDIFNLYVFFEIAALATVGIVLVSNIKGNYETALKYMILGSVAAPLLLLGIALLLGVTGNVNITDIIYSLKTGMVDPQNPVLLMACGLIVFGWLYGSGLPPFHTIKSAIYSKALPSGSAMIQAFSVFTFIALGIVILRIFSYLPLSQWVILGVSLLAMILGITMAIVQTDIKRMIGFLAVGELGYIGIGLGLGTAFGITAGLFQAVNEVMITALLFIGFGVVLYQTGISDTRKLGGLMVRNPGVALLVLLGGFAMAGVPPLNAFQSKLMLIQASIDAGFPELGVIMILLSIVTFMTFMKAFHTVYLRPKPADLEIKTETIPKATVISLVVLLVVCIIFGLFPQYVTSYLQPLATSLAGGVA</sequence>
<evidence type="ECO:0000313" key="8">
    <source>
        <dbReference type="EMBL" id="AIS31056.1"/>
    </source>
</evidence>
<dbReference type="EMBL" id="LN515531">
    <property type="protein sequence ID" value="CEA13419.1"/>
    <property type="molecule type" value="Genomic_DNA"/>
</dbReference>
<organism evidence="9">
    <name type="scientific">Methanobacterium formicicum</name>
    <dbReference type="NCBI Taxonomy" id="2162"/>
    <lineage>
        <taxon>Archaea</taxon>
        <taxon>Methanobacteriati</taxon>
        <taxon>Methanobacteriota</taxon>
        <taxon>Methanomada group</taxon>
        <taxon>Methanobacteria</taxon>
        <taxon>Methanobacteriales</taxon>
        <taxon>Methanobacteriaceae</taxon>
        <taxon>Methanobacterium</taxon>
    </lineage>
</organism>
<accession>A0A090I338</accession>
<dbReference type="GO" id="GO:0016491">
    <property type="term" value="F:oxidoreductase activity"/>
    <property type="evidence" value="ECO:0007669"/>
    <property type="project" value="UniProtKB-KW"/>
</dbReference>
<dbReference type="PATRIC" id="fig|2162.9.peg.1103"/>
<name>A0A090I338_METFO</name>
<dbReference type="GeneID" id="24791370"/>
<feature type="transmembrane region" description="Helical" evidence="6">
    <location>
        <begin position="92"/>
        <end position="110"/>
    </location>
</feature>
<feature type="transmembrane region" description="Helical" evidence="6">
    <location>
        <begin position="122"/>
        <end position="140"/>
    </location>
</feature>
<keyword evidence="5 6" id="KW-0472">Membrane</keyword>
<keyword evidence="2" id="KW-1003">Cell membrane</keyword>
<dbReference type="AlphaFoldDB" id="A0A090I338"/>
<evidence type="ECO:0000256" key="2">
    <source>
        <dbReference type="ARBA" id="ARBA00022475"/>
    </source>
</evidence>
<feature type="transmembrane region" description="Helical" evidence="6">
    <location>
        <begin position="221"/>
        <end position="242"/>
    </location>
</feature>
<evidence type="ECO:0000313" key="10">
    <source>
        <dbReference type="Proteomes" id="UP000029661"/>
    </source>
</evidence>
<protein>
    <submittedName>
        <fullName evidence="8">Energy-converting hydrogenase B subunit F EhbF</fullName>
    </submittedName>
    <submittedName>
        <fullName evidence="9">NADH dehydrogenase (Quinone)</fullName>
        <ecNumber evidence="9">1.6.99.5</ecNumber>
    </submittedName>
</protein>
<dbReference type="STRING" id="2162.BRM9_0227"/>
<evidence type="ECO:0000256" key="5">
    <source>
        <dbReference type="ARBA" id="ARBA00023136"/>
    </source>
</evidence>
<feature type="transmembrane region" description="Helical" evidence="6">
    <location>
        <begin position="463"/>
        <end position="485"/>
    </location>
</feature>
<dbReference type="PANTHER" id="PTHR42703:SF1">
    <property type="entry name" value="NA(+)_H(+) ANTIPORTER SUBUNIT D1"/>
    <property type="match status" value="1"/>
</dbReference>
<comment type="subcellular location">
    <subcellularLocation>
        <location evidence="1">Cell membrane</location>
        <topology evidence="1">Multi-pass membrane protein</topology>
    </subcellularLocation>
</comment>
<evidence type="ECO:0000313" key="9">
    <source>
        <dbReference type="EMBL" id="CEA13419.1"/>
    </source>
</evidence>
<dbReference type="InterPro" id="IPR001750">
    <property type="entry name" value="ND/Mrp_TM"/>
</dbReference>
<feature type="transmembrane region" description="Helical" evidence="6">
    <location>
        <begin position="146"/>
        <end position="164"/>
    </location>
</feature>
<feature type="transmembrane region" description="Helical" evidence="6">
    <location>
        <begin position="384"/>
        <end position="402"/>
    </location>
</feature>
<dbReference type="OrthoDB" id="371891at2157"/>
<dbReference type="NCBIfam" id="NF004920">
    <property type="entry name" value="PRK06277.1"/>
    <property type="match status" value="1"/>
</dbReference>
<feature type="transmembrane region" description="Helical" evidence="6">
    <location>
        <begin position="314"/>
        <end position="336"/>
    </location>
</feature>
<keyword evidence="9" id="KW-0560">Oxidoreductase</keyword>